<evidence type="ECO:0000256" key="1">
    <source>
        <dbReference type="ARBA" id="ARBA00001947"/>
    </source>
</evidence>
<evidence type="ECO:0000313" key="7">
    <source>
        <dbReference type="Proteomes" id="UP000425960"/>
    </source>
</evidence>
<feature type="domain" description="Peptidase M16 N-terminal" evidence="4">
    <location>
        <begin position="19"/>
        <end position="166"/>
    </location>
</feature>
<reference evidence="6 7" key="1">
    <citation type="submission" date="2019-11" db="EMBL/GenBank/DDBJ databases">
        <title>Comparative genomics of hydrocarbon-degrading Desulfosarcina strains.</title>
        <authorList>
            <person name="Watanabe M."/>
            <person name="Kojima H."/>
            <person name="Fukui M."/>
        </authorList>
    </citation>
    <scope>NUCLEOTIDE SEQUENCE [LARGE SCALE GENOMIC DNA]</scope>
    <source>
        <strain evidence="6 7">28bB2T</strain>
    </source>
</reference>
<dbReference type="GO" id="GO:0006508">
    <property type="term" value="P:proteolysis"/>
    <property type="evidence" value="ECO:0007669"/>
    <property type="project" value="InterPro"/>
</dbReference>
<dbReference type="GO" id="GO:0004222">
    <property type="term" value="F:metalloendopeptidase activity"/>
    <property type="evidence" value="ECO:0007669"/>
    <property type="project" value="InterPro"/>
</dbReference>
<dbReference type="KEGG" id="dov:DSCO28_57190"/>
<evidence type="ECO:0000313" key="6">
    <source>
        <dbReference type="EMBL" id="BBO85153.1"/>
    </source>
</evidence>
<dbReference type="GO" id="GO:0046872">
    <property type="term" value="F:metal ion binding"/>
    <property type="evidence" value="ECO:0007669"/>
    <property type="project" value="InterPro"/>
</dbReference>
<dbReference type="SUPFAM" id="SSF63411">
    <property type="entry name" value="LuxS/MPP-like metallohydrolase"/>
    <property type="match status" value="2"/>
</dbReference>
<evidence type="ECO:0000259" key="5">
    <source>
        <dbReference type="Pfam" id="PF05193"/>
    </source>
</evidence>
<comment type="cofactor">
    <cofactor evidence="1">
        <name>Zn(2+)</name>
        <dbReference type="ChEBI" id="CHEBI:29105"/>
    </cofactor>
</comment>
<dbReference type="InterPro" id="IPR011249">
    <property type="entry name" value="Metalloenz_LuxS/M16"/>
</dbReference>
<dbReference type="AlphaFoldDB" id="A0A5K7ZY06"/>
<dbReference type="InterPro" id="IPR007863">
    <property type="entry name" value="Peptidase_M16_C"/>
</dbReference>
<evidence type="ECO:0000256" key="3">
    <source>
        <dbReference type="RuleBase" id="RU004447"/>
    </source>
</evidence>
<dbReference type="PROSITE" id="PS00143">
    <property type="entry name" value="INSULINASE"/>
    <property type="match status" value="1"/>
</dbReference>
<dbReference type="PANTHER" id="PTHR11851:SF49">
    <property type="entry name" value="MITOCHONDRIAL-PROCESSING PEPTIDASE SUBUNIT ALPHA"/>
    <property type="match status" value="1"/>
</dbReference>
<gene>
    <name evidence="6" type="ORF">DSCO28_57190</name>
</gene>
<feature type="domain" description="Peptidase M16 C-terminal" evidence="5">
    <location>
        <begin position="176"/>
        <end position="343"/>
    </location>
</feature>
<name>A0A5K7ZY06_9BACT</name>
<dbReference type="Gene3D" id="3.30.830.10">
    <property type="entry name" value="Metalloenzyme, LuxS/M16 peptidase-like"/>
    <property type="match status" value="2"/>
</dbReference>
<dbReference type="Pfam" id="PF00675">
    <property type="entry name" value="Peptidase_M16"/>
    <property type="match status" value="1"/>
</dbReference>
<dbReference type="EMBL" id="AP021876">
    <property type="protein sequence ID" value="BBO85153.1"/>
    <property type="molecule type" value="Genomic_DNA"/>
</dbReference>
<comment type="similarity">
    <text evidence="2 3">Belongs to the peptidase M16 family.</text>
</comment>
<dbReference type="Pfam" id="PF05193">
    <property type="entry name" value="Peptidase_M16_C"/>
    <property type="match status" value="1"/>
</dbReference>
<protein>
    <submittedName>
        <fullName evidence="6">Peptidase M16</fullName>
    </submittedName>
</protein>
<dbReference type="InterPro" id="IPR050361">
    <property type="entry name" value="MPP/UQCRC_Complex"/>
</dbReference>
<organism evidence="6 7">
    <name type="scientific">Desulfosarcina ovata subsp. sediminis</name>
    <dbReference type="NCBI Taxonomy" id="885957"/>
    <lineage>
        <taxon>Bacteria</taxon>
        <taxon>Pseudomonadati</taxon>
        <taxon>Thermodesulfobacteriota</taxon>
        <taxon>Desulfobacteria</taxon>
        <taxon>Desulfobacterales</taxon>
        <taxon>Desulfosarcinaceae</taxon>
        <taxon>Desulfosarcina</taxon>
    </lineage>
</organism>
<dbReference type="PANTHER" id="PTHR11851">
    <property type="entry name" value="METALLOPROTEASE"/>
    <property type="match status" value="1"/>
</dbReference>
<proteinExistence type="inferred from homology"/>
<evidence type="ECO:0000259" key="4">
    <source>
        <dbReference type="Pfam" id="PF00675"/>
    </source>
</evidence>
<dbReference type="FunFam" id="3.30.830.10:FF:000008">
    <property type="entry name" value="Mitochondrial-processing peptidase subunit beta"/>
    <property type="match status" value="1"/>
</dbReference>
<accession>A0A5K7ZY06</accession>
<dbReference type="InterPro" id="IPR001431">
    <property type="entry name" value="Pept_M16_Zn_BS"/>
</dbReference>
<dbReference type="Proteomes" id="UP000425960">
    <property type="component" value="Chromosome"/>
</dbReference>
<sequence>MKMNAATTVNKTVLENGVRIVSMTMPHVRSVSMGVWVHVGARDESDAESGLSHFIEHMIFKGTLKRSAFQIAKEFDAIGGQSNAFTSMEHTCYHARVLDTQLATMVDILSDIFLNSVFDDDEVARERPVIFQEIGMVEDSPEEWVHTMIGPALWGRHPLGRSILGTRENILGFDSRKIRHFFRRLYQPARVVIAVAGNVTHDRIVDLTAPVFAAIAPGNGIAPRSTPTDGCDTTLRHRDLEQTHICLGISGVSVNDPRRFAASLLNTILGGNMSSRLFQTVREERGLAYAIYSFLTSYADTGMFGVYTAVAPEDANESIDLIMEQLRQMKREPVGVDVLRDAKAFSAGNLLMAEESPDNQMMRLAQNEFYFGDYVPMQTVIDRIDAVTPDDILALANALWGSGRPALTMLGPRAERSDPAGRIGF</sequence>
<dbReference type="InterPro" id="IPR011765">
    <property type="entry name" value="Pept_M16_N"/>
</dbReference>
<evidence type="ECO:0000256" key="2">
    <source>
        <dbReference type="ARBA" id="ARBA00007261"/>
    </source>
</evidence>